<dbReference type="GeneID" id="59348705"/>
<dbReference type="RefSeq" id="XP_037217601.1">
    <property type="nucleotide sequence ID" value="XM_037366189.1"/>
</dbReference>
<sequence>MLFLDMLGDGHPTESNAPSLQPCEHERPSSTSDSQQFYVLGANLKHSPPDYFQRIAALRFESYETQPRVNDSDVVYTYLEPVVAICNKYLLKQPSARFTYETELIEDQQLTRVYLQDTDRKRLHLMFYCAPKGKICWAGFQSEPLDKYYITCNKITELLEKHHDEFFEERPQFIAVTDMDRILILTGITIYDYYRRTSLDTYALAPGRQSLRHALCLLLCQAEECDLNTNAWPKFLQGALNDSDPDLELPSKQQYRAFRDFDRFTLQRSIPYLNHFLGWKNKESERLGTPFVVPGTVLDVDVDAFIRDESLWRSLFPNPAVPPSTKEFVGRNPRQRLHDVDQILSLAAEQHIQFQVTDVIRHKPDTYSQVFFGILSTNGSVSARICLKVFLDVLFPIDAAMLAEDFKEEAMLRLSSLQYPENIVRREEAAYARLTEHQGTMIPHCYGFHRFTLPGKFTAYGALLEIIPGPTLAQIDTSTWSDCAAAKRGFAQHARECLRTLSYAGIDQADFHCGQIILPDGPDYRPGRDSVVFIDFGFAYPRLGDEQRPGIASSMLTNSESRLTLQYDIVGKHCEISRAVYRPLFRQETFHWNEW</sequence>
<gene>
    <name evidence="2" type="ORF">MIND_00957300</name>
</gene>
<organism evidence="2 3">
    <name type="scientific">Mycena indigotica</name>
    <dbReference type="NCBI Taxonomy" id="2126181"/>
    <lineage>
        <taxon>Eukaryota</taxon>
        <taxon>Fungi</taxon>
        <taxon>Dikarya</taxon>
        <taxon>Basidiomycota</taxon>
        <taxon>Agaricomycotina</taxon>
        <taxon>Agaricomycetes</taxon>
        <taxon>Agaricomycetidae</taxon>
        <taxon>Agaricales</taxon>
        <taxon>Marasmiineae</taxon>
        <taxon>Mycenaceae</taxon>
        <taxon>Mycena</taxon>
    </lineage>
</organism>
<keyword evidence="3" id="KW-1185">Reference proteome</keyword>
<dbReference type="InterPro" id="IPR011009">
    <property type="entry name" value="Kinase-like_dom_sf"/>
</dbReference>
<reference evidence="2" key="1">
    <citation type="submission" date="2020-05" db="EMBL/GenBank/DDBJ databases">
        <title>Mycena genomes resolve the evolution of fungal bioluminescence.</title>
        <authorList>
            <person name="Tsai I.J."/>
        </authorList>
    </citation>
    <scope>NUCLEOTIDE SEQUENCE</scope>
    <source>
        <strain evidence="2">171206Taipei</strain>
    </source>
</reference>
<dbReference type="OrthoDB" id="3138711at2759"/>
<evidence type="ECO:0000256" key="1">
    <source>
        <dbReference type="SAM" id="MobiDB-lite"/>
    </source>
</evidence>
<evidence type="ECO:0000313" key="3">
    <source>
        <dbReference type="Proteomes" id="UP000636479"/>
    </source>
</evidence>
<dbReference type="EMBL" id="JACAZF010000008">
    <property type="protein sequence ID" value="KAF7297242.1"/>
    <property type="molecule type" value="Genomic_DNA"/>
</dbReference>
<dbReference type="AlphaFoldDB" id="A0A8H6VX97"/>
<accession>A0A8H6VX97</accession>
<dbReference type="Proteomes" id="UP000636479">
    <property type="component" value="Unassembled WGS sequence"/>
</dbReference>
<dbReference type="SUPFAM" id="SSF56112">
    <property type="entry name" value="Protein kinase-like (PK-like)"/>
    <property type="match status" value="1"/>
</dbReference>
<evidence type="ECO:0000313" key="2">
    <source>
        <dbReference type="EMBL" id="KAF7297242.1"/>
    </source>
</evidence>
<protein>
    <submittedName>
        <fullName evidence="2">Uncharacterized protein</fullName>
    </submittedName>
</protein>
<name>A0A8H6VX97_9AGAR</name>
<feature type="region of interest" description="Disordered" evidence="1">
    <location>
        <begin position="8"/>
        <end position="31"/>
    </location>
</feature>
<comment type="caution">
    <text evidence="2">The sequence shown here is derived from an EMBL/GenBank/DDBJ whole genome shotgun (WGS) entry which is preliminary data.</text>
</comment>
<proteinExistence type="predicted"/>